<dbReference type="AlphaFoldDB" id="A0A819Z8T1"/>
<gene>
    <name evidence="2" type="ORF">HFQ381_LOCUS5304</name>
</gene>
<accession>A0A819Z8T1</accession>
<feature type="region of interest" description="Disordered" evidence="1">
    <location>
        <begin position="222"/>
        <end position="242"/>
    </location>
</feature>
<feature type="region of interest" description="Disordered" evidence="1">
    <location>
        <begin position="697"/>
        <end position="717"/>
    </location>
</feature>
<feature type="compositionally biased region" description="Low complexity" evidence="1">
    <location>
        <begin position="600"/>
        <end position="615"/>
    </location>
</feature>
<sequence length="717" mass="80864">MEYRNALTSKITMINSSNNNNLHPHNRRKKRITTKRQELPSPSLALKNQYVPSLLITDSRLAEPRINQCEQQIPMKTSFSWTKKWTKWFSSCGSERTTPIDLNSKSKLNEKRSRTKSENDVSKRASLDHDEKKRLSTTNSSFVIGENSKENQEGSISRTTSQKHQHLHQSNDRVNNSNIVLRRDNSRRYSNSFFTSARYSGIHTSVSAIPTGTTTTATASTLNTSQAKQPTNLSRSVDRLHSKAHRRELRYEEHDDYIPPPPLHSIQCHPTIDHYRRSLNQSTYFSSTHRRSQIDTYKLSSINNRLVLPRPYSTNIPISQSIQIMSKTSLDNTNSNNNNSAYEKLSECHSRLIPLENSSVKAPRRIESAYSQFPIQTEPIYANTQSLYDNIVFPQSVSKISNINLEQEKKSCASQTQLTWTMATFSSFVDLENQSIVIPQPDPNTIYSIVKHQNAYISPSASPETIQHMRRISPGLQHLDDTNAASYYQRPRNPAPTNIRVEKRDGSFQTLLTIGPSEDIESSKKLLIHDASSSPNSTGSLGGTNGQLHQHQHHHHHHHRRHKSRNNSSPNHISTRDVGLQVNIQTVKKITFSSQKTDDSSLATTTSTPKTTKTSPVLKHVETNTEPLITKRDKSTFYESNIRLVTSSSQTFDSPAVSTTNCQTKAAQTVNKTLRDQSIETNNRGLFVCDLSSLLSNGLDESSSSSNSASLNTKQKS</sequence>
<comment type="caution">
    <text evidence="2">The sequence shown here is derived from an EMBL/GenBank/DDBJ whole genome shotgun (WGS) entry which is preliminary data.</text>
</comment>
<evidence type="ECO:0000313" key="2">
    <source>
        <dbReference type="EMBL" id="CAF4166307.1"/>
    </source>
</evidence>
<proteinExistence type="predicted"/>
<evidence type="ECO:0000313" key="3">
    <source>
        <dbReference type="Proteomes" id="UP000663851"/>
    </source>
</evidence>
<feature type="compositionally biased region" description="Basic residues" evidence="1">
    <location>
        <begin position="24"/>
        <end position="34"/>
    </location>
</feature>
<feature type="region of interest" description="Disordered" evidence="1">
    <location>
        <begin position="92"/>
        <end position="177"/>
    </location>
</feature>
<evidence type="ECO:0000256" key="1">
    <source>
        <dbReference type="SAM" id="MobiDB-lite"/>
    </source>
</evidence>
<dbReference type="Proteomes" id="UP000663851">
    <property type="component" value="Unassembled WGS sequence"/>
</dbReference>
<feature type="compositionally biased region" description="Basic and acidic residues" evidence="1">
    <location>
        <begin position="107"/>
        <end position="134"/>
    </location>
</feature>
<feature type="region of interest" description="Disordered" evidence="1">
    <location>
        <begin position="593"/>
        <end position="615"/>
    </location>
</feature>
<protein>
    <submittedName>
        <fullName evidence="2">Uncharacterized protein</fullName>
    </submittedName>
</protein>
<dbReference type="EMBL" id="CAJOBO010000221">
    <property type="protein sequence ID" value="CAF4166307.1"/>
    <property type="molecule type" value="Genomic_DNA"/>
</dbReference>
<feature type="compositionally biased region" description="Polar residues" evidence="1">
    <location>
        <begin position="92"/>
        <end position="106"/>
    </location>
</feature>
<feature type="region of interest" description="Disordered" evidence="1">
    <location>
        <begin position="15"/>
        <end position="40"/>
    </location>
</feature>
<feature type="compositionally biased region" description="Basic residues" evidence="1">
    <location>
        <begin position="550"/>
        <end position="565"/>
    </location>
</feature>
<organism evidence="2 3">
    <name type="scientific">Rotaria socialis</name>
    <dbReference type="NCBI Taxonomy" id="392032"/>
    <lineage>
        <taxon>Eukaryota</taxon>
        <taxon>Metazoa</taxon>
        <taxon>Spiralia</taxon>
        <taxon>Gnathifera</taxon>
        <taxon>Rotifera</taxon>
        <taxon>Eurotatoria</taxon>
        <taxon>Bdelloidea</taxon>
        <taxon>Philodinida</taxon>
        <taxon>Philodinidae</taxon>
        <taxon>Rotaria</taxon>
    </lineage>
</organism>
<feature type="region of interest" description="Disordered" evidence="1">
    <location>
        <begin position="530"/>
        <end position="575"/>
    </location>
</feature>
<reference evidence="2" key="1">
    <citation type="submission" date="2021-02" db="EMBL/GenBank/DDBJ databases">
        <authorList>
            <person name="Nowell W R."/>
        </authorList>
    </citation>
    <scope>NUCLEOTIDE SEQUENCE</scope>
</reference>
<name>A0A819Z8T1_9BILA</name>